<comment type="caution">
    <text evidence="5">The sequence shown here is derived from an EMBL/GenBank/DDBJ whole genome shotgun (WGS) entry which is preliminary data.</text>
</comment>
<evidence type="ECO:0000313" key="6">
    <source>
        <dbReference type="Proteomes" id="UP000449906"/>
    </source>
</evidence>
<evidence type="ECO:0000256" key="1">
    <source>
        <dbReference type="ARBA" id="ARBA00002388"/>
    </source>
</evidence>
<keyword evidence="3" id="KW-0732">Signal</keyword>
<feature type="signal peptide" evidence="3">
    <location>
        <begin position="1"/>
        <end position="25"/>
    </location>
</feature>
<reference evidence="5 6" key="1">
    <citation type="submission" date="2019-09" db="EMBL/GenBank/DDBJ databases">
        <title>Pimelobacter sp. isolated from Paulinella.</title>
        <authorList>
            <person name="Jeong S.E."/>
        </authorList>
    </citation>
    <scope>NUCLEOTIDE SEQUENCE [LARGE SCALE GENOMIC DNA]</scope>
    <source>
        <strain evidence="5 6">Pch-N</strain>
    </source>
</reference>
<keyword evidence="5" id="KW-0413">Isomerase</keyword>
<sequence length="260" mass="26590">MRPMRSRLLAGVPALLLLATLSACGDDDSPSSAKDPETTDGASSPAASGSPTATETTSGGGAAGTCEYVASGDAARKVTPPPATPKYTEKVPAVLKTSVGDLKVTLDGDKAPCTVSSFASLAEQGYYDNTSCHRQGNDPGFEFLQCGDPYFDPKAAQPDDKTGTGGPGYTIPDEVDGTETYPAGTLAMANTGQPDSGGGQFFIVFGDSQFPPSYTVWGHLDAASLETLKKATASGNDGFWAQSGGGRPKTPVTFESIKVG</sequence>
<dbReference type="PANTHER" id="PTHR45625:SF3">
    <property type="entry name" value="PEPTIDYL-PROLYL CIS-TRANS ISOMERASE B-RELATED"/>
    <property type="match status" value="1"/>
</dbReference>
<name>A0A7J5DZ84_NOCSI</name>
<dbReference type="PANTHER" id="PTHR45625">
    <property type="entry name" value="PEPTIDYL-PROLYL CIS-TRANS ISOMERASE-RELATED"/>
    <property type="match status" value="1"/>
</dbReference>
<dbReference type="AlphaFoldDB" id="A0A7J5DZ84"/>
<dbReference type="Gene3D" id="2.40.100.10">
    <property type="entry name" value="Cyclophilin-like"/>
    <property type="match status" value="1"/>
</dbReference>
<dbReference type="SUPFAM" id="SSF50891">
    <property type="entry name" value="Cyclophilin-like"/>
    <property type="match status" value="1"/>
</dbReference>
<feature type="compositionally biased region" description="Low complexity" evidence="2">
    <location>
        <begin position="39"/>
        <end position="57"/>
    </location>
</feature>
<dbReference type="GO" id="GO:0003755">
    <property type="term" value="F:peptidyl-prolyl cis-trans isomerase activity"/>
    <property type="evidence" value="ECO:0007669"/>
    <property type="project" value="InterPro"/>
</dbReference>
<evidence type="ECO:0000256" key="3">
    <source>
        <dbReference type="SAM" id="SignalP"/>
    </source>
</evidence>
<feature type="chain" id="PRO_5038516582" evidence="3">
    <location>
        <begin position="26"/>
        <end position="260"/>
    </location>
</feature>
<dbReference type="InterPro" id="IPR002130">
    <property type="entry name" value="Cyclophilin-type_PPIase_dom"/>
</dbReference>
<protein>
    <submittedName>
        <fullName evidence="5">Peptidylprolyl isomerase</fullName>
    </submittedName>
</protein>
<feature type="region of interest" description="Disordered" evidence="2">
    <location>
        <begin position="148"/>
        <end position="171"/>
    </location>
</feature>
<dbReference type="PROSITE" id="PS51257">
    <property type="entry name" value="PROKAR_LIPOPROTEIN"/>
    <property type="match status" value="1"/>
</dbReference>
<evidence type="ECO:0000313" key="5">
    <source>
        <dbReference type="EMBL" id="KAB2811352.1"/>
    </source>
</evidence>
<dbReference type="InterPro" id="IPR044666">
    <property type="entry name" value="Cyclophilin_A-like"/>
</dbReference>
<accession>A0A7J5DZ84</accession>
<dbReference type="EMBL" id="WBVM01000001">
    <property type="protein sequence ID" value="KAB2811352.1"/>
    <property type="molecule type" value="Genomic_DNA"/>
</dbReference>
<evidence type="ECO:0000259" key="4">
    <source>
        <dbReference type="PROSITE" id="PS50072"/>
    </source>
</evidence>
<dbReference type="Pfam" id="PF00160">
    <property type="entry name" value="Pro_isomerase"/>
    <property type="match status" value="1"/>
</dbReference>
<dbReference type="Proteomes" id="UP000449906">
    <property type="component" value="Unassembled WGS sequence"/>
</dbReference>
<feature type="region of interest" description="Disordered" evidence="2">
    <location>
        <begin position="25"/>
        <end position="66"/>
    </location>
</feature>
<organism evidence="5 6">
    <name type="scientific">Nocardioides simplex</name>
    <name type="common">Arthrobacter simplex</name>
    <dbReference type="NCBI Taxonomy" id="2045"/>
    <lineage>
        <taxon>Bacteria</taxon>
        <taxon>Bacillati</taxon>
        <taxon>Actinomycetota</taxon>
        <taxon>Actinomycetes</taxon>
        <taxon>Propionibacteriales</taxon>
        <taxon>Nocardioidaceae</taxon>
        <taxon>Pimelobacter</taxon>
    </lineage>
</organism>
<evidence type="ECO:0000256" key="2">
    <source>
        <dbReference type="SAM" id="MobiDB-lite"/>
    </source>
</evidence>
<gene>
    <name evidence="5" type="ORF">F9L07_05475</name>
</gene>
<feature type="region of interest" description="Disordered" evidence="2">
    <location>
        <begin position="239"/>
        <end position="260"/>
    </location>
</feature>
<dbReference type="PROSITE" id="PS50072">
    <property type="entry name" value="CSA_PPIASE_2"/>
    <property type="match status" value="1"/>
</dbReference>
<comment type="function">
    <text evidence="1">PPIases accelerate the folding of proteins. It catalyzes the cis-trans isomerization of proline imidic peptide bonds in oligopeptides.</text>
</comment>
<feature type="domain" description="PPIase cyclophilin-type" evidence="4">
    <location>
        <begin position="97"/>
        <end position="259"/>
    </location>
</feature>
<proteinExistence type="predicted"/>
<dbReference type="InterPro" id="IPR029000">
    <property type="entry name" value="Cyclophilin-like_dom_sf"/>
</dbReference>